<dbReference type="EMBL" id="BAAAUF010000050">
    <property type="protein sequence ID" value="GAA3062079.1"/>
    <property type="molecule type" value="Genomic_DNA"/>
</dbReference>
<protein>
    <submittedName>
        <fullName evidence="2">ScbA/BarX family gamma-butyrolactone biosynthesis protein</fullName>
    </submittedName>
</protein>
<feature type="domain" description="A-factor biosynthesis hotdog" evidence="1">
    <location>
        <begin position="225"/>
        <end position="254"/>
    </location>
</feature>
<comment type="caution">
    <text evidence="2">The sequence shown here is derived from an EMBL/GenBank/DDBJ whole genome shotgun (WGS) entry which is preliminary data.</text>
</comment>
<accession>A0ABP6LUX3</accession>
<evidence type="ECO:0000313" key="2">
    <source>
        <dbReference type="EMBL" id="GAA3062079.1"/>
    </source>
</evidence>
<evidence type="ECO:0000259" key="1">
    <source>
        <dbReference type="Pfam" id="PF03756"/>
    </source>
</evidence>
<dbReference type="InterPro" id="IPR047757">
    <property type="entry name" value="AfsA-like"/>
</dbReference>
<dbReference type="Proteomes" id="UP001501532">
    <property type="component" value="Unassembled WGS sequence"/>
</dbReference>
<dbReference type="Pfam" id="PF03756">
    <property type="entry name" value="AfsA"/>
    <property type="match status" value="2"/>
</dbReference>
<dbReference type="NCBIfam" id="NF041195">
    <property type="entry name" value="ScbA_BarX_GamBu"/>
    <property type="match status" value="1"/>
</dbReference>
<dbReference type="PROSITE" id="PS00383">
    <property type="entry name" value="TYR_PHOSPHATASE_1"/>
    <property type="match status" value="1"/>
</dbReference>
<reference evidence="3" key="1">
    <citation type="journal article" date="2019" name="Int. J. Syst. Evol. Microbiol.">
        <title>The Global Catalogue of Microorganisms (GCM) 10K type strain sequencing project: providing services to taxonomists for standard genome sequencing and annotation.</title>
        <authorList>
            <consortium name="The Broad Institute Genomics Platform"/>
            <consortium name="The Broad Institute Genome Sequencing Center for Infectious Disease"/>
            <person name="Wu L."/>
            <person name="Ma J."/>
        </authorList>
    </citation>
    <scope>NUCLEOTIDE SEQUENCE [LARGE SCALE GENOMIC DNA]</scope>
    <source>
        <strain evidence="3">JCM 9091</strain>
    </source>
</reference>
<organism evidence="2 3">
    <name type="scientific">Streptomyces glomeratus</name>
    <dbReference type="NCBI Taxonomy" id="284452"/>
    <lineage>
        <taxon>Bacteria</taxon>
        <taxon>Bacillati</taxon>
        <taxon>Actinomycetota</taxon>
        <taxon>Actinomycetes</taxon>
        <taxon>Kitasatosporales</taxon>
        <taxon>Streptomycetaceae</taxon>
        <taxon>Streptomyces</taxon>
    </lineage>
</organism>
<dbReference type="InterPro" id="IPR005509">
    <property type="entry name" value="AfsA_hotdog_dom"/>
</dbReference>
<gene>
    <name evidence="2" type="ORF">GCM10010448_51780</name>
</gene>
<dbReference type="InterPro" id="IPR016130">
    <property type="entry name" value="Tyr_Pase_AS"/>
</dbReference>
<sequence>MRGMQEWAEECARHTAGTCCAPLSWSRTVDRAWVHRISVAEVLLTDVRRCGPLSFCAAAAWTRSHPSFPRGRDDRHSPWMLVETLRQLGICIPLRHFDVPPTARFLIGDVAYELDPAAEPRAPHGASEITCLASVGEVRTDRSGTTVTGLRMRVVFLAGDRAFARAAGGARFLDAARYAALRSGAVTAMAASRRPRPEPALLGLESASDLVISLEGGEVLLDPADPRHPFLFDHGTDHVPGMAVLEAARQAVALRSGGRLIRPLSCRMTALRFTEHAPPAVIHCAEYGRSVLFHCHQGAERTARGMLRYR</sequence>
<name>A0ABP6LUX3_9ACTN</name>
<proteinExistence type="predicted"/>
<keyword evidence="3" id="KW-1185">Reference proteome</keyword>
<feature type="domain" description="A-factor biosynthesis hotdog" evidence="1">
    <location>
        <begin position="34"/>
        <end position="167"/>
    </location>
</feature>
<evidence type="ECO:0000313" key="3">
    <source>
        <dbReference type="Proteomes" id="UP001501532"/>
    </source>
</evidence>